<dbReference type="InterPro" id="IPR016181">
    <property type="entry name" value="Acyl_CoA_acyltransferase"/>
</dbReference>
<dbReference type="InterPro" id="IPR051531">
    <property type="entry name" value="N-acetyltransferase"/>
</dbReference>
<evidence type="ECO:0000259" key="1">
    <source>
        <dbReference type="PROSITE" id="PS51186"/>
    </source>
</evidence>
<dbReference type="EMBL" id="SLWN01000011">
    <property type="protein sequence ID" value="TCO21110.1"/>
    <property type="molecule type" value="Genomic_DNA"/>
</dbReference>
<dbReference type="Gene3D" id="3.40.630.30">
    <property type="match status" value="1"/>
</dbReference>
<dbReference type="RefSeq" id="WP_242002082.1">
    <property type="nucleotide sequence ID" value="NZ_SLWN01000011.1"/>
</dbReference>
<dbReference type="InterPro" id="IPR000182">
    <property type="entry name" value="GNAT_dom"/>
</dbReference>
<gene>
    <name evidence="2" type="ORF">EV652_11117</name>
</gene>
<dbReference type="PANTHER" id="PTHR43792">
    <property type="entry name" value="GNAT FAMILY, PUTATIVE (AFU_ORTHOLOGUE AFUA_3G00765)-RELATED-RELATED"/>
    <property type="match status" value="1"/>
</dbReference>
<keyword evidence="2" id="KW-0808">Transferase</keyword>
<proteinExistence type="predicted"/>
<protein>
    <submittedName>
        <fullName evidence="2">RimJ/RimL family protein N-acetyltransferase</fullName>
    </submittedName>
</protein>
<accession>A0A4R2H514</accession>
<dbReference type="PANTHER" id="PTHR43792:SF1">
    <property type="entry name" value="N-ACETYLTRANSFERASE DOMAIN-CONTAINING PROTEIN"/>
    <property type="match status" value="1"/>
</dbReference>
<feature type="domain" description="N-acetyltransferase" evidence="1">
    <location>
        <begin position="15"/>
        <end position="182"/>
    </location>
</feature>
<dbReference type="Proteomes" id="UP000294508">
    <property type="component" value="Unassembled WGS sequence"/>
</dbReference>
<sequence>MPGLRPNYPLRTERLDLRPHRMDDLDDLYAFHSRPEVVRYTPWPVRDREQTRTALEAKLAQDALTEPGQWLVLAIELRETGTVIGEVLLKWAGEADRQGEIGYALHTDYQGKGYAFEAAREILRLGFEDLGLHRICAILDDRNGPSALLLERLGMRREGHLLECAFFKGEWANEYIYALREDEWRTTSA</sequence>
<name>A0A4R2H514_9ACTN</name>
<reference evidence="2 3" key="1">
    <citation type="journal article" date="2015" name="Stand. Genomic Sci.">
        <title>Genomic Encyclopedia of Bacterial and Archaeal Type Strains, Phase III: the genomes of soil and plant-associated and newly described type strains.</title>
        <authorList>
            <person name="Whitman W.B."/>
            <person name="Woyke T."/>
            <person name="Klenk H.P."/>
            <person name="Zhou Y."/>
            <person name="Lilburn T.G."/>
            <person name="Beck B.J."/>
            <person name="De Vos P."/>
            <person name="Vandamme P."/>
            <person name="Eisen J.A."/>
            <person name="Garrity G."/>
            <person name="Hugenholtz P."/>
            <person name="Kyrpides N.C."/>
        </authorList>
    </citation>
    <scope>NUCLEOTIDE SEQUENCE [LARGE SCALE GENOMIC DNA]</scope>
    <source>
        <strain evidence="2 3">VKM Ac-2572</strain>
    </source>
</reference>
<organism evidence="2 3">
    <name type="scientific">Kribbella steppae</name>
    <dbReference type="NCBI Taxonomy" id="2512223"/>
    <lineage>
        <taxon>Bacteria</taxon>
        <taxon>Bacillati</taxon>
        <taxon>Actinomycetota</taxon>
        <taxon>Actinomycetes</taxon>
        <taxon>Propionibacteriales</taxon>
        <taxon>Kribbellaceae</taxon>
        <taxon>Kribbella</taxon>
    </lineage>
</organism>
<keyword evidence="3" id="KW-1185">Reference proteome</keyword>
<dbReference type="AlphaFoldDB" id="A0A4R2H514"/>
<dbReference type="GO" id="GO:0016747">
    <property type="term" value="F:acyltransferase activity, transferring groups other than amino-acyl groups"/>
    <property type="evidence" value="ECO:0007669"/>
    <property type="project" value="InterPro"/>
</dbReference>
<evidence type="ECO:0000313" key="2">
    <source>
        <dbReference type="EMBL" id="TCO21110.1"/>
    </source>
</evidence>
<comment type="caution">
    <text evidence="2">The sequence shown here is derived from an EMBL/GenBank/DDBJ whole genome shotgun (WGS) entry which is preliminary data.</text>
</comment>
<dbReference type="PROSITE" id="PS51186">
    <property type="entry name" value="GNAT"/>
    <property type="match status" value="1"/>
</dbReference>
<evidence type="ECO:0000313" key="3">
    <source>
        <dbReference type="Proteomes" id="UP000294508"/>
    </source>
</evidence>
<dbReference type="Pfam" id="PF13302">
    <property type="entry name" value="Acetyltransf_3"/>
    <property type="match status" value="1"/>
</dbReference>
<dbReference type="SUPFAM" id="SSF55729">
    <property type="entry name" value="Acyl-CoA N-acyltransferases (Nat)"/>
    <property type="match status" value="1"/>
</dbReference>